<protein>
    <recommendedName>
        <fullName evidence="6">NAD(P)-binding protein</fullName>
    </recommendedName>
</protein>
<name>A0A4Y9ZMF1_9AGAM</name>
<keyword evidence="3" id="KW-0560">Oxidoreductase</keyword>
<evidence type="ECO:0000256" key="2">
    <source>
        <dbReference type="ARBA" id="ARBA00022857"/>
    </source>
</evidence>
<dbReference type="InterPro" id="IPR036291">
    <property type="entry name" value="NAD(P)-bd_dom_sf"/>
</dbReference>
<dbReference type="CDD" id="cd05233">
    <property type="entry name" value="SDR_c"/>
    <property type="match status" value="1"/>
</dbReference>
<dbReference type="PANTHER" id="PTHR43391:SF14">
    <property type="entry name" value="DEHYDROGENASE_REDUCTASE SDR FAMILY PROTEIN 7-LIKE"/>
    <property type="match status" value="1"/>
</dbReference>
<dbReference type="GO" id="GO:0016491">
    <property type="term" value="F:oxidoreductase activity"/>
    <property type="evidence" value="ECO:0007669"/>
    <property type="project" value="UniProtKB-KW"/>
</dbReference>
<evidence type="ECO:0000256" key="1">
    <source>
        <dbReference type="ARBA" id="ARBA00006484"/>
    </source>
</evidence>
<sequence length="279" mass="30990">MPSPSEALPVAARHDVYPAVSPDPHFADQTFKGKVVFETDASRGIGQEIATTYAKAGASVITARRQKTLDDVRATILGLVPHADILTIPVDVTQIKHVEAAVVITIEKFGKLDICAANAGDSRLLDKLLREQDPEEWWRIMEVNIRGVYNTAHQGHFFAMASTAGQMRLPRMSAYGLSKHAVIRLIEFIALEYPSLKTFAFPPGLIQTELFIKNPHYAPPEYDSVQLPAATLLYLSAGKADWLSGRYVDAAWDLEEVERDWKDKILESQALVNRLTIPL</sequence>
<dbReference type="PRINTS" id="PR00081">
    <property type="entry name" value="GDHRDH"/>
</dbReference>
<gene>
    <name evidence="4" type="ORF">EWM64_g8052</name>
</gene>
<reference evidence="4 5" key="1">
    <citation type="submission" date="2019-02" db="EMBL/GenBank/DDBJ databases">
        <title>Genome sequencing of the rare red list fungi Hericium alpestre (H. flagellum).</title>
        <authorList>
            <person name="Buettner E."/>
            <person name="Kellner H."/>
        </authorList>
    </citation>
    <scope>NUCLEOTIDE SEQUENCE [LARGE SCALE GENOMIC DNA]</scope>
    <source>
        <strain evidence="4 5">DSM 108284</strain>
    </source>
</reference>
<accession>A0A4Y9ZMF1</accession>
<keyword evidence="2" id="KW-0521">NADP</keyword>
<evidence type="ECO:0000256" key="3">
    <source>
        <dbReference type="ARBA" id="ARBA00023002"/>
    </source>
</evidence>
<comment type="caution">
    <text evidence="4">The sequence shown here is derived from an EMBL/GenBank/DDBJ whole genome shotgun (WGS) entry which is preliminary data.</text>
</comment>
<dbReference type="InterPro" id="IPR002347">
    <property type="entry name" value="SDR_fam"/>
</dbReference>
<evidence type="ECO:0000313" key="4">
    <source>
        <dbReference type="EMBL" id="TFY75962.1"/>
    </source>
</evidence>
<dbReference type="PANTHER" id="PTHR43391">
    <property type="entry name" value="RETINOL DEHYDROGENASE-RELATED"/>
    <property type="match status" value="1"/>
</dbReference>
<dbReference type="Gene3D" id="3.40.50.720">
    <property type="entry name" value="NAD(P)-binding Rossmann-like Domain"/>
    <property type="match status" value="1"/>
</dbReference>
<organism evidence="4 5">
    <name type="scientific">Hericium alpestre</name>
    <dbReference type="NCBI Taxonomy" id="135208"/>
    <lineage>
        <taxon>Eukaryota</taxon>
        <taxon>Fungi</taxon>
        <taxon>Dikarya</taxon>
        <taxon>Basidiomycota</taxon>
        <taxon>Agaricomycotina</taxon>
        <taxon>Agaricomycetes</taxon>
        <taxon>Russulales</taxon>
        <taxon>Hericiaceae</taxon>
        <taxon>Hericium</taxon>
    </lineage>
</organism>
<dbReference type="EMBL" id="SFCI01001370">
    <property type="protein sequence ID" value="TFY75962.1"/>
    <property type="molecule type" value="Genomic_DNA"/>
</dbReference>
<dbReference type="Pfam" id="PF00106">
    <property type="entry name" value="adh_short"/>
    <property type="match status" value="1"/>
</dbReference>
<dbReference type="SUPFAM" id="SSF51735">
    <property type="entry name" value="NAD(P)-binding Rossmann-fold domains"/>
    <property type="match status" value="1"/>
</dbReference>
<evidence type="ECO:0008006" key="6">
    <source>
        <dbReference type="Google" id="ProtNLM"/>
    </source>
</evidence>
<dbReference type="STRING" id="135208.A0A4Y9ZMF1"/>
<comment type="similarity">
    <text evidence="1">Belongs to the short-chain dehydrogenases/reductases (SDR) family.</text>
</comment>
<dbReference type="Proteomes" id="UP000298061">
    <property type="component" value="Unassembled WGS sequence"/>
</dbReference>
<dbReference type="OrthoDB" id="1933717at2759"/>
<dbReference type="AlphaFoldDB" id="A0A4Y9ZMF1"/>
<proteinExistence type="inferred from homology"/>
<keyword evidence="5" id="KW-1185">Reference proteome</keyword>
<evidence type="ECO:0000313" key="5">
    <source>
        <dbReference type="Proteomes" id="UP000298061"/>
    </source>
</evidence>